<keyword evidence="4" id="KW-0802">TPR repeat</keyword>
<dbReference type="InterPro" id="IPR050482">
    <property type="entry name" value="Sensor_HK_TwoCompSys"/>
</dbReference>
<evidence type="ECO:0000259" key="6">
    <source>
        <dbReference type="Pfam" id="PF02518"/>
    </source>
</evidence>
<keyword evidence="9" id="KW-1185">Reference proteome</keyword>
<protein>
    <submittedName>
        <fullName evidence="8">ATP-binding protein</fullName>
    </submittedName>
</protein>
<accession>A0A4Y7U5N6</accession>
<evidence type="ECO:0000313" key="10">
    <source>
        <dbReference type="Proteomes" id="UP000298340"/>
    </source>
</evidence>
<evidence type="ECO:0000256" key="3">
    <source>
        <dbReference type="ARBA" id="ARBA00023012"/>
    </source>
</evidence>
<dbReference type="InterPro" id="IPR003594">
    <property type="entry name" value="HATPase_dom"/>
</dbReference>
<dbReference type="PROSITE" id="PS50005">
    <property type="entry name" value="TPR"/>
    <property type="match status" value="1"/>
</dbReference>
<keyword evidence="3" id="KW-0902">Two-component regulatory system</keyword>
<dbReference type="PANTHER" id="PTHR24421">
    <property type="entry name" value="NITRATE/NITRITE SENSOR PROTEIN NARX-RELATED"/>
    <property type="match status" value="1"/>
</dbReference>
<dbReference type="EMBL" id="QWDN01000016">
    <property type="protein sequence ID" value="TEB41745.1"/>
    <property type="molecule type" value="Genomic_DNA"/>
</dbReference>
<evidence type="ECO:0000313" key="7">
    <source>
        <dbReference type="EMBL" id="TCN50221.1"/>
    </source>
</evidence>
<evidence type="ECO:0000256" key="1">
    <source>
        <dbReference type="ARBA" id="ARBA00022679"/>
    </source>
</evidence>
<dbReference type="GO" id="GO:0016301">
    <property type="term" value="F:kinase activity"/>
    <property type="evidence" value="ECO:0007669"/>
    <property type="project" value="UniProtKB-KW"/>
</dbReference>
<evidence type="ECO:0000313" key="8">
    <source>
        <dbReference type="EMBL" id="TEB41745.1"/>
    </source>
</evidence>
<dbReference type="InterPro" id="IPR011990">
    <property type="entry name" value="TPR-like_helical_dom_sf"/>
</dbReference>
<organism evidence="8 10">
    <name type="scientific">Flavobacterium circumlabens</name>
    <dbReference type="NCBI Taxonomy" id="2133765"/>
    <lineage>
        <taxon>Bacteria</taxon>
        <taxon>Pseudomonadati</taxon>
        <taxon>Bacteroidota</taxon>
        <taxon>Flavobacteriia</taxon>
        <taxon>Flavobacteriales</taxon>
        <taxon>Flavobacteriaceae</taxon>
        <taxon>Flavobacterium</taxon>
    </lineage>
</organism>
<keyword evidence="2" id="KW-0418">Kinase</keyword>
<dbReference type="EMBL" id="SLWA01000017">
    <property type="protein sequence ID" value="TCN50221.1"/>
    <property type="molecule type" value="Genomic_DNA"/>
</dbReference>
<dbReference type="RefSeq" id="WP_132038307.1">
    <property type="nucleotide sequence ID" value="NZ_QWDN01000016.1"/>
</dbReference>
<dbReference type="InterPro" id="IPR019734">
    <property type="entry name" value="TPR_rpt"/>
</dbReference>
<name>A0A4Y7U5N6_9FLAO</name>
<keyword evidence="1" id="KW-0808">Transferase</keyword>
<keyword evidence="8" id="KW-0067">ATP-binding</keyword>
<dbReference type="PROSITE" id="PS51257">
    <property type="entry name" value="PROKAR_LIPOPROTEIN"/>
    <property type="match status" value="1"/>
</dbReference>
<dbReference type="GO" id="GO:0000160">
    <property type="term" value="P:phosphorelay signal transduction system"/>
    <property type="evidence" value="ECO:0007669"/>
    <property type="project" value="UniProtKB-KW"/>
</dbReference>
<dbReference type="Proteomes" id="UP000295270">
    <property type="component" value="Unassembled WGS sequence"/>
</dbReference>
<dbReference type="PANTHER" id="PTHR24421:SF60">
    <property type="entry name" value="SENSOR HISTIDINE KINASE COMP"/>
    <property type="match status" value="1"/>
</dbReference>
<dbReference type="SUPFAM" id="SSF55874">
    <property type="entry name" value="ATPase domain of HSP90 chaperone/DNA topoisomerase II/histidine kinase"/>
    <property type="match status" value="1"/>
</dbReference>
<dbReference type="CDD" id="cd16917">
    <property type="entry name" value="HATPase_UhpB-NarQ-NarX-like"/>
    <property type="match status" value="1"/>
</dbReference>
<reference evidence="7" key="3">
    <citation type="submission" date="2019-03" db="EMBL/GenBank/DDBJ databases">
        <authorList>
            <person name="Whitman W."/>
            <person name="Huntemann M."/>
            <person name="Clum A."/>
            <person name="Pillay M."/>
            <person name="Palaniappan K."/>
            <person name="Varghese N."/>
            <person name="Mikhailova N."/>
            <person name="Stamatis D."/>
            <person name="Reddy T."/>
            <person name="Daum C."/>
            <person name="Shapiro N."/>
            <person name="Ivanova N."/>
            <person name="Kyrpides N."/>
            <person name="Woyke T."/>
        </authorList>
    </citation>
    <scope>NUCLEOTIDE SEQUENCE</scope>
    <source>
        <strain evidence="7">P5626</strain>
    </source>
</reference>
<comment type="caution">
    <text evidence="8">The sequence shown here is derived from an EMBL/GenBank/DDBJ whole genome shotgun (WGS) entry which is preliminary data.</text>
</comment>
<evidence type="ECO:0000256" key="2">
    <source>
        <dbReference type="ARBA" id="ARBA00022777"/>
    </source>
</evidence>
<evidence type="ECO:0000256" key="4">
    <source>
        <dbReference type="PROSITE-ProRule" id="PRU00339"/>
    </source>
</evidence>
<dbReference type="Proteomes" id="UP000298340">
    <property type="component" value="Unassembled WGS sequence"/>
</dbReference>
<dbReference type="Gene3D" id="3.30.565.10">
    <property type="entry name" value="Histidine kinase-like ATPase, C-terminal domain"/>
    <property type="match status" value="1"/>
</dbReference>
<dbReference type="OrthoDB" id="943406at2"/>
<keyword evidence="8" id="KW-0547">Nucleotide-binding</keyword>
<feature type="domain" description="Histidine kinase/HSP90-like ATPase" evidence="6">
    <location>
        <begin position="483"/>
        <end position="571"/>
    </location>
</feature>
<dbReference type="Pfam" id="PF02518">
    <property type="entry name" value="HATPase_c"/>
    <property type="match status" value="1"/>
</dbReference>
<feature type="repeat" description="TPR" evidence="4">
    <location>
        <begin position="117"/>
        <end position="150"/>
    </location>
</feature>
<evidence type="ECO:0000313" key="9">
    <source>
        <dbReference type="Proteomes" id="UP000295270"/>
    </source>
</evidence>
<sequence>MIPKRLIYLYIFFTLTVFSSCQKKTILIPKETKSKTEIQKLIVTADKFNTNKQFDSAFYYYNKAKINCNPENNTDAYVHCLSNMAEIQQDQYDFIGSETTVKEALPFLNYIEDSADWKIYTILGTNNTNIYNYDNALYYFNKALALKTDETRKLKTKNYIASVFIKQKKYSEALQILLALSINKNIQENPETYSKILDKTGFCYFRLENRVALSFYTKSLDIKSELKNDSELGKTYYYLAEYYQKYNPALSTKYANLSYDKYTITNCIDNQLRTLALLIKNNSDTELKKNSITYVQLTDSIFEIKQKAKNLFAKIKYDSRKEKEENLKLKSQKIKNELQLARQETRNIISYVIILLALVFIIILYFYLISRANREKLKATYHSETRISKKLHDELANDVYHAMVFAENKDLSIPENKKQLLDNLDTIYSRTSDISKEKCPINTEEDYKTSLKQMISGFYTTNINLLVNDLDTIAWDEIEKTKKITIYRTIQELLVNMKKHSKATLVVITFKKINTNIQINYTDNGQGIDLNKIVLKNGLHNVENRIFAIKGSIDIESNPGKGFKIFIKFPLQ</sequence>
<gene>
    <name evidence="8" type="ORF">D0809_23960</name>
    <name evidence="7" type="ORF">EV142_1178</name>
</gene>
<dbReference type="SUPFAM" id="SSF48452">
    <property type="entry name" value="TPR-like"/>
    <property type="match status" value="1"/>
</dbReference>
<dbReference type="GO" id="GO:0005524">
    <property type="term" value="F:ATP binding"/>
    <property type="evidence" value="ECO:0007669"/>
    <property type="project" value="UniProtKB-KW"/>
</dbReference>
<dbReference type="AlphaFoldDB" id="A0A4Y7U5N6"/>
<dbReference type="InterPro" id="IPR036890">
    <property type="entry name" value="HATPase_C_sf"/>
</dbReference>
<keyword evidence="5" id="KW-0812">Transmembrane</keyword>
<reference evidence="8 10" key="2">
    <citation type="journal article" date="2018" name="Syst. Appl. Microbiol.">
        <title>Flavobacterium circumlabens sp. nov. and Flavobacterium cupreum sp. nov., two psychrotrophic species isolated from Antarctic environmental samples.</title>
        <authorList>
            <person name="Kralova S."/>
            <person name="Busse H.J."/>
            <person name="Svec P."/>
            <person name="Maslanova I."/>
            <person name="Stankova E."/>
            <person name="Bartak M."/>
            <person name="Sedlacek I."/>
        </authorList>
    </citation>
    <scope>NUCLEOTIDE SEQUENCE [LARGE SCALE GENOMIC DNA]</scope>
    <source>
        <strain evidence="8 10">CCM 8828</strain>
    </source>
</reference>
<dbReference type="Gene3D" id="1.25.40.10">
    <property type="entry name" value="Tetratricopeptide repeat domain"/>
    <property type="match status" value="2"/>
</dbReference>
<feature type="transmembrane region" description="Helical" evidence="5">
    <location>
        <begin position="348"/>
        <end position="368"/>
    </location>
</feature>
<keyword evidence="5" id="KW-0472">Membrane</keyword>
<keyword evidence="5" id="KW-1133">Transmembrane helix</keyword>
<proteinExistence type="predicted"/>
<evidence type="ECO:0000256" key="5">
    <source>
        <dbReference type="SAM" id="Phobius"/>
    </source>
</evidence>
<reference evidence="7 9" key="1">
    <citation type="journal article" date="2015" name="Stand. Genomic Sci.">
        <title>Genomic Encyclopedia of Bacterial and Archaeal Type Strains, Phase III: the genomes of soil and plant-associated and newly described type strains.</title>
        <authorList>
            <person name="Whitman W.B."/>
            <person name="Woyke T."/>
            <person name="Klenk H.P."/>
            <person name="Zhou Y."/>
            <person name="Lilburn T.G."/>
            <person name="Beck B.J."/>
            <person name="De Vos P."/>
            <person name="Vandamme P."/>
            <person name="Eisen J.A."/>
            <person name="Garrity G."/>
            <person name="Hugenholtz P."/>
            <person name="Kyrpides N.C."/>
        </authorList>
    </citation>
    <scope>NUCLEOTIDE SEQUENCE [LARGE SCALE GENOMIC DNA]</scope>
    <source>
        <strain evidence="7 9">P5626</strain>
    </source>
</reference>